<organism evidence="2 3">
    <name type="scientific">Septoria linicola</name>
    <dbReference type="NCBI Taxonomy" id="215465"/>
    <lineage>
        <taxon>Eukaryota</taxon>
        <taxon>Fungi</taxon>
        <taxon>Dikarya</taxon>
        <taxon>Ascomycota</taxon>
        <taxon>Pezizomycotina</taxon>
        <taxon>Dothideomycetes</taxon>
        <taxon>Dothideomycetidae</taxon>
        <taxon>Mycosphaerellales</taxon>
        <taxon>Mycosphaerellaceae</taxon>
        <taxon>Septoria</taxon>
    </lineage>
</organism>
<dbReference type="Gene3D" id="2.60.120.200">
    <property type="match status" value="1"/>
</dbReference>
<dbReference type="AlphaFoldDB" id="A0A9Q9AWE5"/>
<dbReference type="EMBL" id="CP099426">
    <property type="protein sequence ID" value="USW57142.1"/>
    <property type="molecule type" value="Genomic_DNA"/>
</dbReference>
<gene>
    <name evidence="2" type="ORF">Slin15195_G104610</name>
</gene>
<name>A0A9Q9AWE5_9PEZI</name>
<evidence type="ECO:0000256" key="1">
    <source>
        <dbReference type="SAM" id="SignalP"/>
    </source>
</evidence>
<dbReference type="PANTHER" id="PTHR35332">
    <property type="entry name" value="REGULATION OF ENOLASE PROTEIN 1"/>
    <property type="match status" value="1"/>
</dbReference>
<feature type="signal peptide" evidence="1">
    <location>
        <begin position="1"/>
        <end position="20"/>
    </location>
</feature>
<keyword evidence="3" id="KW-1185">Reference proteome</keyword>
<dbReference type="PANTHER" id="PTHR35332:SF2">
    <property type="entry name" value="REGULATION OF ENOLASE PROTEIN 1"/>
    <property type="match status" value="1"/>
</dbReference>
<dbReference type="OrthoDB" id="42525at2759"/>
<dbReference type="Proteomes" id="UP001056384">
    <property type="component" value="Chromosome 9"/>
</dbReference>
<accession>A0A9Q9AWE5</accession>
<evidence type="ECO:0000313" key="3">
    <source>
        <dbReference type="Proteomes" id="UP001056384"/>
    </source>
</evidence>
<feature type="chain" id="PRO_5040412066" evidence="1">
    <location>
        <begin position="21"/>
        <end position="242"/>
    </location>
</feature>
<reference evidence="2" key="1">
    <citation type="submission" date="2022-06" db="EMBL/GenBank/DDBJ databases">
        <title>Complete genome sequences of two strains of the flax pathogen Septoria linicola.</title>
        <authorList>
            <person name="Lapalu N."/>
            <person name="Simon A."/>
            <person name="Demenou B."/>
            <person name="Paumier D."/>
            <person name="Guillot M.-P."/>
            <person name="Gout L."/>
            <person name="Valade R."/>
        </authorList>
    </citation>
    <scope>NUCLEOTIDE SEQUENCE</scope>
    <source>
        <strain evidence="2">SE15195</strain>
    </source>
</reference>
<proteinExistence type="predicted"/>
<protein>
    <submittedName>
        <fullName evidence="2">Uncharacterized protein</fullName>
    </submittedName>
</protein>
<dbReference type="Pfam" id="PF07081">
    <property type="entry name" value="DUF1349"/>
    <property type="match status" value="1"/>
</dbReference>
<keyword evidence="1" id="KW-0732">Signal</keyword>
<evidence type="ECO:0000313" key="2">
    <source>
        <dbReference type="EMBL" id="USW57142.1"/>
    </source>
</evidence>
<dbReference type="InterPro" id="IPR009784">
    <property type="entry name" value="DUF1349"/>
</dbReference>
<sequence>MLSTLQIILGLLLFLTPTTAHKPPSSKSSHANLHKKDIATPSPWHRLNNPILKHTGPNKSFTLTAPPATDIWRPNTTSDNFTAPYVYRICSTASFQRISVTINADWKTRYDQGGIAIVFPNGKKGVKGAKWIKTGIEFENGAPQLGTVGTYAFSDWSLSPVVPKGGKSARFVVERNTTELWVYNVVKNERYPLRELTWAFLEDRDKKNAEMWVGVYAAKPIYTEGTPSQNLSVEFKDLRIEC</sequence>